<dbReference type="HOGENOM" id="CLU_016047_1_2_2"/>
<feature type="transmembrane region" description="Helical" evidence="7">
    <location>
        <begin position="243"/>
        <end position="264"/>
    </location>
</feature>
<dbReference type="PROSITE" id="PS50928">
    <property type="entry name" value="ABC_TM1"/>
    <property type="match status" value="1"/>
</dbReference>
<evidence type="ECO:0000313" key="9">
    <source>
        <dbReference type="EMBL" id="ABL78985.1"/>
    </source>
</evidence>
<evidence type="ECO:0000256" key="4">
    <source>
        <dbReference type="ARBA" id="ARBA00022692"/>
    </source>
</evidence>
<evidence type="ECO:0000256" key="5">
    <source>
        <dbReference type="ARBA" id="ARBA00022989"/>
    </source>
</evidence>
<dbReference type="SUPFAM" id="SSF161098">
    <property type="entry name" value="MetI-like"/>
    <property type="match status" value="1"/>
</dbReference>
<dbReference type="eggNOG" id="arCOG00159">
    <property type="taxonomic scope" value="Archaea"/>
</dbReference>
<dbReference type="CDD" id="cd06261">
    <property type="entry name" value="TM_PBP2"/>
    <property type="match status" value="1"/>
</dbReference>
<dbReference type="Gene3D" id="1.10.3720.10">
    <property type="entry name" value="MetI-like"/>
    <property type="match status" value="1"/>
</dbReference>
<evidence type="ECO:0000256" key="2">
    <source>
        <dbReference type="ARBA" id="ARBA00022448"/>
    </source>
</evidence>
<keyword evidence="4 7" id="KW-0812">Transmembrane</keyword>
<dbReference type="EnsemblBacteria" id="ABL78985">
    <property type="protein sequence ID" value="ABL78985"/>
    <property type="gene ID" value="Tpen_1590"/>
</dbReference>
<dbReference type="PANTHER" id="PTHR43744:SF4">
    <property type="entry name" value="OSMOPROTECTIVE COMPOUNDS UPTAKE PERMEASE PROTEIN GGTD"/>
    <property type="match status" value="1"/>
</dbReference>
<protein>
    <submittedName>
        <fullName evidence="9">Binding-protein-dependent transport systems inner membrane component</fullName>
    </submittedName>
</protein>
<feature type="domain" description="ABC transmembrane type-1" evidence="8">
    <location>
        <begin position="73"/>
        <end position="264"/>
    </location>
</feature>
<dbReference type="InterPro" id="IPR000515">
    <property type="entry name" value="MetI-like"/>
</dbReference>
<proteinExistence type="inferred from homology"/>
<feature type="transmembrane region" description="Helical" evidence="7">
    <location>
        <begin position="108"/>
        <end position="129"/>
    </location>
</feature>
<dbReference type="GeneID" id="4600554"/>
<evidence type="ECO:0000313" key="10">
    <source>
        <dbReference type="Proteomes" id="UP000000641"/>
    </source>
</evidence>
<name>A1S0K5_THEPD</name>
<reference evidence="10" key="1">
    <citation type="journal article" date="2008" name="J. Bacteriol.">
        <title>Genome sequence of Thermofilum pendens reveals an exceptional loss of biosynthetic pathways without genome reduction.</title>
        <authorList>
            <person name="Anderson I."/>
            <person name="Rodriguez J."/>
            <person name="Susanti D."/>
            <person name="Porat I."/>
            <person name="Reich C."/>
            <person name="Ulrich L.E."/>
            <person name="Elkins J.G."/>
            <person name="Mavromatis K."/>
            <person name="Lykidis A."/>
            <person name="Kim E."/>
            <person name="Thompson L.S."/>
            <person name="Nolan M."/>
            <person name="Land M."/>
            <person name="Copeland A."/>
            <person name="Lapidus A."/>
            <person name="Lucas S."/>
            <person name="Detter C."/>
            <person name="Zhulin I.B."/>
            <person name="Olsen G.J."/>
            <person name="Whitman W."/>
            <person name="Mukhopadhyay B."/>
            <person name="Bristow J."/>
            <person name="Kyrpides N."/>
        </authorList>
    </citation>
    <scope>NUCLEOTIDE SEQUENCE [LARGE SCALE GENOMIC DNA]</scope>
    <source>
        <strain evidence="10">DSM 2475 / Hrk 5</strain>
    </source>
</reference>
<accession>A1S0K5</accession>
<evidence type="ECO:0000256" key="6">
    <source>
        <dbReference type="ARBA" id="ARBA00023136"/>
    </source>
</evidence>
<evidence type="ECO:0000256" key="7">
    <source>
        <dbReference type="RuleBase" id="RU363032"/>
    </source>
</evidence>
<dbReference type="RefSeq" id="WP_011753250.1">
    <property type="nucleotide sequence ID" value="NC_008698.1"/>
</dbReference>
<dbReference type="InterPro" id="IPR035906">
    <property type="entry name" value="MetI-like_sf"/>
</dbReference>
<dbReference type="Pfam" id="PF00528">
    <property type="entry name" value="BPD_transp_1"/>
    <property type="match status" value="1"/>
</dbReference>
<feature type="transmembrane region" description="Helical" evidence="7">
    <location>
        <begin position="77"/>
        <end position="96"/>
    </location>
</feature>
<evidence type="ECO:0000256" key="3">
    <source>
        <dbReference type="ARBA" id="ARBA00022475"/>
    </source>
</evidence>
<dbReference type="KEGG" id="tpe:Tpen_1590"/>
<keyword evidence="10" id="KW-1185">Reference proteome</keyword>
<sequence length="279" mass="31539">MRRRLAPSRVAVAAALWVFTALWLLPFVALVVMSVKPYKEVVLNGWWTLQGNYSLENYVEVLLNPSFNFVKGLENSFVVASLSTVIPVVFAAMMAYSLTYLSFRYRTLLFVSILVFMSVPQQMVVIPLFSLYVKTGLHDKLAGIILLHSAWGTPWIAFFMRNYFRMLPQSFVEAARIDGASEFTIFWKILLPLSLPAVVAASAIQFTWVWGDFFYAMVFLPSPSNYVVTQRLALLKGEFHIDWGLLSAGAILAMLPPLLVYVAFKKYYVRGFAGWGVKG</sequence>
<keyword evidence="5 7" id="KW-1133">Transmembrane helix</keyword>
<organism evidence="9 10">
    <name type="scientific">Thermofilum pendens (strain DSM 2475 / Hrk 5)</name>
    <dbReference type="NCBI Taxonomy" id="368408"/>
    <lineage>
        <taxon>Archaea</taxon>
        <taxon>Thermoproteota</taxon>
        <taxon>Thermoprotei</taxon>
        <taxon>Thermofilales</taxon>
        <taxon>Thermofilaceae</taxon>
        <taxon>Thermofilum</taxon>
    </lineage>
</organism>
<comment type="subcellular location">
    <subcellularLocation>
        <location evidence="1 7">Cell membrane</location>
        <topology evidence="1 7">Multi-pass membrane protein</topology>
    </subcellularLocation>
</comment>
<dbReference type="GO" id="GO:0005886">
    <property type="term" value="C:plasma membrane"/>
    <property type="evidence" value="ECO:0007669"/>
    <property type="project" value="UniProtKB-SubCell"/>
</dbReference>
<evidence type="ECO:0000259" key="8">
    <source>
        <dbReference type="PROSITE" id="PS50928"/>
    </source>
</evidence>
<dbReference type="STRING" id="368408.Tpen_1590"/>
<dbReference type="Proteomes" id="UP000000641">
    <property type="component" value="Chromosome"/>
</dbReference>
<keyword evidence="6 7" id="KW-0472">Membrane</keyword>
<gene>
    <name evidence="9" type="ordered locus">Tpen_1590</name>
</gene>
<comment type="similarity">
    <text evidence="7">Belongs to the binding-protein-dependent transport system permease family.</text>
</comment>
<dbReference type="PANTHER" id="PTHR43744">
    <property type="entry name" value="ABC TRANSPORTER PERMEASE PROTEIN MG189-RELATED-RELATED"/>
    <property type="match status" value="1"/>
</dbReference>
<dbReference type="AlphaFoldDB" id="A1S0K5"/>
<evidence type="ECO:0000256" key="1">
    <source>
        <dbReference type="ARBA" id="ARBA00004651"/>
    </source>
</evidence>
<dbReference type="GO" id="GO:0055085">
    <property type="term" value="P:transmembrane transport"/>
    <property type="evidence" value="ECO:0007669"/>
    <property type="project" value="InterPro"/>
</dbReference>
<feature type="transmembrane region" description="Helical" evidence="7">
    <location>
        <begin position="141"/>
        <end position="164"/>
    </location>
</feature>
<dbReference type="EMBL" id="CP000505">
    <property type="protein sequence ID" value="ABL78985.1"/>
    <property type="molecule type" value="Genomic_DNA"/>
</dbReference>
<feature type="transmembrane region" description="Helical" evidence="7">
    <location>
        <begin position="185"/>
        <end position="210"/>
    </location>
</feature>
<keyword evidence="3" id="KW-1003">Cell membrane</keyword>
<dbReference type="OrthoDB" id="18784at2157"/>
<keyword evidence="2 7" id="KW-0813">Transport</keyword>